<reference evidence="8 9" key="1">
    <citation type="submission" date="2016-12" db="EMBL/GenBank/DDBJ databases">
        <authorList>
            <person name="Song W.-J."/>
            <person name="Kurnit D.M."/>
        </authorList>
    </citation>
    <scope>NUCLEOTIDE SEQUENCE [LARGE SCALE GENOMIC DNA]</scope>
    <source>
        <strain evidence="8 9">DSM 18488</strain>
    </source>
</reference>
<feature type="binding site" evidence="6">
    <location>
        <position position="93"/>
    </location>
    <ligand>
        <name>Mg(2+)</name>
        <dbReference type="ChEBI" id="CHEBI:18420"/>
    </ligand>
</feature>
<dbReference type="Pfam" id="PF00293">
    <property type="entry name" value="NUDIX"/>
    <property type="match status" value="1"/>
</dbReference>
<dbReference type="EMBL" id="FRFE01000024">
    <property type="protein sequence ID" value="SHO51331.1"/>
    <property type="molecule type" value="Genomic_DNA"/>
</dbReference>
<dbReference type="PANTHER" id="PTHR10885:SF0">
    <property type="entry name" value="ISOPENTENYL-DIPHOSPHATE DELTA-ISOMERASE"/>
    <property type="match status" value="1"/>
</dbReference>
<evidence type="ECO:0000256" key="2">
    <source>
        <dbReference type="ARBA" id="ARBA00005582"/>
    </source>
</evidence>
<dbReference type="PIRSF" id="PIRSF017340">
    <property type="entry name" value="Nudix_hydro"/>
    <property type="match status" value="1"/>
</dbReference>
<evidence type="ECO:0000256" key="1">
    <source>
        <dbReference type="ARBA" id="ARBA00001946"/>
    </source>
</evidence>
<accession>A0A1M7YFH0</accession>
<evidence type="ECO:0000256" key="6">
    <source>
        <dbReference type="PIRSR" id="PIRSR017340-1"/>
    </source>
</evidence>
<keyword evidence="5 6" id="KW-0460">Magnesium</keyword>
<dbReference type="GO" id="GO:0046872">
    <property type="term" value="F:metal ion binding"/>
    <property type="evidence" value="ECO:0007669"/>
    <property type="project" value="UniProtKB-KW"/>
</dbReference>
<feature type="binding site" evidence="6">
    <location>
        <position position="97"/>
    </location>
    <ligand>
        <name>Mg(2+)</name>
        <dbReference type="ChEBI" id="CHEBI:18420"/>
    </ligand>
</feature>
<dbReference type="STRING" id="1121416.SAMN02745220_03960"/>
<dbReference type="InterPro" id="IPR024195">
    <property type="entry name" value="NUDIX_hydrolase_YfcD_pred"/>
</dbReference>
<evidence type="ECO:0000256" key="4">
    <source>
        <dbReference type="ARBA" id="ARBA00022801"/>
    </source>
</evidence>
<evidence type="ECO:0000256" key="5">
    <source>
        <dbReference type="ARBA" id="ARBA00022842"/>
    </source>
</evidence>
<gene>
    <name evidence="8" type="ORF">SAMN02745220_03960</name>
</gene>
<dbReference type="InterPro" id="IPR000086">
    <property type="entry name" value="NUDIX_hydrolase_dom"/>
</dbReference>
<dbReference type="OrthoDB" id="9804563at2"/>
<keyword evidence="8" id="KW-0413">Isomerase</keyword>
<dbReference type="SUPFAM" id="SSF55811">
    <property type="entry name" value="Nudix"/>
    <property type="match status" value="1"/>
</dbReference>
<dbReference type="CDD" id="cd04697">
    <property type="entry name" value="NUDIX_Hydrolase"/>
    <property type="match status" value="1"/>
</dbReference>
<protein>
    <submittedName>
        <fullName evidence="8">Isopentenyldiphosphate isomerase</fullName>
    </submittedName>
</protein>
<dbReference type="RefSeq" id="WP_073615392.1">
    <property type="nucleotide sequence ID" value="NZ_FRFE01000024.1"/>
</dbReference>
<evidence type="ECO:0000313" key="8">
    <source>
        <dbReference type="EMBL" id="SHO51331.1"/>
    </source>
</evidence>
<dbReference type="GO" id="GO:0016853">
    <property type="term" value="F:isomerase activity"/>
    <property type="evidence" value="ECO:0007669"/>
    <property type="project" value="UniProtKB-KW"/>
</dbReference>
<evidence type="ECO:0000313" key="9">
    <source>
        <dbReference type="Proteomes" id="UP000184603"/>
    </source>
</evidence>
<keyword evidence="9" id="KW-1185">Reference proteome</keyword>
<dbReference type="InterPro" id="IPR015797">
    <property type="entry name" value="NUDIX_hydrolase-like_dom_sf"/>
</dbReference>
<keyword evidence="3 6" id="KW-0479">Metal-binding</keyword>
<evidence type="ECO:0000256" key="3">
    <source>
        <dbReference type="ARBA" id="ARBA00022723"/>
    </source>
</evidence>
<comment type="cofactor">
    <cofactor evidence="1">
        <name>Mg(2+)</name>
        <dbReference type="ChEBI" id="CHEBI:18420"/>
    </cofactor>
</comment>
<dbReference type="AlphaFoldDB" id="A0A1M7YFH0"/>
<dbReference type="Gene3D" id="3.90.79.10">
    <property type="entry name" value="Nucleoside Triphosphate Pyrophosphohydrolase"/>
    <property type="match status" value="1"/>
</dbReference>
<dbReference type="Proteomes" id="UP000184603">
    <property type="component" value="Unassembled WGS sequence"/>
</dbReference>
<sequence>MVVQTSNSIHSPAEELVQIVDRDNRPVGVESRRIMRAHGLIHRASYILVYNSRNEIFIQKRTTTKDIYPGYWDVAAGGVMLAGESDIESARRELAEELGITDTQLDFLFHHYYEAGENKVWGAAYRCCHEGPFVLQPEEVEYGEFVSMEEVIHRKENEPFTPDGIEILARIGQK</sequence>
<feature type="domain" description="Nudix hydrolase" evidence="7">
    <location>
        <begin position="40"/>
        <end position="168"/>
    </location>
</feature>
<evidence type="ECO:0000259" key="7">
    <source>
        <dbReference type="PROSITE" id="PS51462"/>
    </source>
</evidence>
<proteinExistence type="inferred from homology"/>
<dbReference type="NCBIfam" id="NF011922">
    <property type="entry name" value="PRK15393.1"/>
    <property type="match status" value="1"/>
</dbReference>
<comment type="similarity">
    <text evidence="2">Belongs to the Nudix hydrolase family.</text>
</comment>
<dbReference type="GO" id="GO:0016817">
    <property type="term" value="F:hydrolase activity, acting on acid anhydrides"/>
    <property type="evidence" value="ECO:0007669"/>
    <property type="project" value="InterPro"/>
</dbReference>
<keyword evidence="4" id="KW-0378">Hydrolase</keyword>
<dbReference type="PROSITE" id="PS51462">
    <property type="entry name" value="NUDIX"/>
    <property type="match status" value="1"/>
</dbReference>
<name>A0A1M7YFH0_9BACT</name>
<organism evidence="8 9">
    <name type="scientific">Desulfopila aestuarii DSM 18488</name>
    <dbReference type="NCBI Taxonomy" id="1121416"/>
    <lineage>
        <taxon>Bacteria</taxon>
        <taxon>Pseudomonadati</taxon>
        <taxon>Thermodesulfobacteriota</taxon>
        <taxon>Desulfobulbia</taxon>
        <taxon>Desulfobulbales</taxon>
        <taxon>Desulfocapsaceae</taxon>
        <taxon>Desulfopila</taxon>
    </lineage>
</organism>
<dbReference type="PANTHER" id="PTHR10885">
    <property type="entry name" value="ISOPENTENYL-DIPHOSPHATE DELTA-ISOMERASE"/>
    <property type="match status" value="1"/>
</dbReference>